<accession>A0A135RY16</accession>
<name>A0A135RY16_9PEZI</name>
<keyword evidence="2" id="KW-1185">Reference proteome</keyword>
<evidence type="ECO:0000313" key="2">
    <source>
        <dbReference type="Proteomes" id="UP000070054"/>
    </source>
</evidence>
<dbReference type="AlphaFoldDB" id="A0A135RY16"/>
<reference evidence="1 2" key="1">
    <citation type="submission" date="2014-02" db="EMBL/GenBank/DDBJ databases">
        <title>The genome sequence of Colletotrichum nymphaeae SA-01.</title>
        <authorList>
            <person name="Baroncelli R."/>
            <person name="Thon M.R."/>
        </authorList>
    </citation>
    <scope>NUCLEOTIDE SEQUENCE [LARGE SCALE GENOMIC DNA]</scope>
    <source>
        <strain evidence="1 2">SA-01</strain>
    </source>
</reference>
<dbReference type="EMBL" id="JEMN01001718">
    <property type="protein sequence ID" value="KXH28536.1"/>
    <property type="molecule type" value="Genomic_DNA"/>
</dbReference>
<gene>
    <name evidence="1" type="ORF">CNYM01_13663</name>
</gene>
<proteinExistence type="predicted"/>
<comment type="caution">
    <text evidence="1">The sequence shown here is derived from an EMBL/GenBank/DDBJ whole genome shotgun (WGS) entry which is preliminary data.</text>
</comment>
<dbReference type="Proteomes" id="UP000070054">
    <property type="component" value="Unassembled WGS sequence"/>
</dbReference>
<sequence length="162" mass="17300">MACLASTEHSQAVPAHYLDSHHLSEHTIPKQPLLKTSADPRFKTASASGLTLQFGNGPFETVAGHTAGSWPAFFFFLSKKESGDRTSSFGSRNTARRTFGQESENLALNAGSKQPIATLSFACQNCLGQWPNSANSILVDGTAPDSINSPAIKSLFQCLLSN</sequence>
<protein>
    <submittedName>
        <fullName evidence="1">Uncharacterized protein</fullName>
    </submittedName>
</protein>
<evidence type="ECO:0000313" key="1">
    <source>
        <dbReference type="EMBL" id="KXH28536.1"/>
    </source>
</evidence>
<organism evidence="1 2">
    <name type="scientific">Colletotrichum nymphaeae SA-01</name>
    <dbReference type="NCBI Taxonomy" id="1460502"/>
    <lineage>
        <taxon>Eukaryota</taxon>
        <taxon>Fungi</taxon>
        <taxon>Dikarya</taxon>
        <taxon>Ascomycota</taxon>
        <taxon>Pezizomycotina</taxon>
        <taxon>Sordariomycetes</taxon>
        <taxon>Hypocreomycetidae</taxon>
        <taxon>Glomerellales</taxon>
        <taxon>Glomerellaceae</taxon>
        <taxon>Colletotrichum</taxon>
        <taxon>Colletotrichum acutatum species complex</taxon>
    </lineage>
</organism>